<accession>A0A9W9ZHT9</accession>
<dbReference type="Proteomes" id="UP001163046">
    <property type="component" value="Unassembled WGS sequence"/>
</dbReference>
<name>A0A9W9ZHT9_9CNID</name>
<evidence type="ECO:0000256" key="2">
    <source>
        <dbReference type="SAM" id="MobiDB-lite"/>
    </source>
</evidence>
<dbReference type="GO" id="GO:0008017">
    <property type="term" value="F:microtubule binding"/>
    <property type="evidence" value="ECO:0007669"/>
    <property type="project" value="TreeGrafter"/>
</dbReference>
<proteinExistence type="predicted"/>
<dbReference type="PANTHER" id="PTHR18947">
    <property type="entry name" value="HOOK PROTEINS"/>
    <property type="match status" value="1"/>
</dbReference>
<dbReference type="AlphaFoldDB" id="A0A9W9ZHT9"/>
<dbReference type="GO" id="GO:0005737">
    <property type="term" value="C:cytoplasm"/>
    <property type="evidence" value="ECO:0007669"/>
    <property type="project" value="TreeGrafter"/>
</dbReference>
<organism evidence="3 4">
    <name type="scientific">Desmophyllum pertusum</name>
    <dbReference type="NCBI Taxonomy" id="174260"/>
    <lineage>
        <taxon>Eukaryota</taxon>
        <taxon>Metazoa</taxon>
        <taxon>Cnidaria</taxon>
        <taxon>Anthozoa</taxon>
        <taxon>Hexacorallia</taxon>
        <taxon>Scleractinia</taxon>
        <taxon>Caryophylliina</taxon>
        <taxon>Caryophylliidae</taxon>
        <taxon>Desmophyllum</taxon>
    </lineage>
</organism>
<keyword evidence="4" id="KW-1185">Reference proteome</keyword>
<dbReference type="EMBL" id="MU825955">
    <property type="protein sequence ID" value="KAJ7381952.1"/>
    <property type="molecule type" value="Genomic_DNA"/>
</dbReference>
<dbReference type="PANTHER" id="PTHR18947:SF28">
    <property type="entry name" value="GIRDIN, ISOFORM A"/>
    <property type="match status" value="1"/>
</dbReference>
<evidence type="ECO:0000256" key="1">
    <source>
        <dbReference type="SAM" id="Coils"/>
    </source>
</evidence>
<sequence length="312" mass="35379">MSARNAQLEIENESLKNELQNSRADYSALQVDMNDVRDYYHQIDIAASKMDTDARPYGQSGRFFGGERMLGQLNAVLEEENKALVEQINKLVEQNQDLLVKSLEDKDHFMDDERAFSDRNYSLQRQKERLEEQVDLANKALAESTVKPKKKPNFLARVMEKAGLKKARNNFAAERWVYVALHQHARGCQGREDAEGVRFRSATHDVSAFRARQVRSEIFNDSDWSPSRLGRPRSMETLDKLPSSSSTLTPGDEESGDGLPDGVGSSERYLKKPGMKHLNPSASPSGRRKHHWARSSPNISPVVSRKEYPFVA</sequence>
<dbReference type="GO" id="GO:0031122">
    <property type="term" value="P:cytoplasmic microtubule organization"/>
    <property type="evidence" value="ECO:0007669"/>
    <property type="project" value="TreeGrafter"/>
</dbReference>
<dbReference type="OrthoDB" id="5989091at2759"/>
<feature type="coiled-coil region" evidence="1">
    <location>
        <begin position="5"/>
        <end position="32"/>
    </location>
</feature>
<protein>
    <submittedName>
        <fullName evidence="3">Girdin</fullName>
    </submittedName>
</protein>
<evidence type="ECO:0000313" key="4">
    <source>
        <dbReference type="Proteomes" id="UP001163046"/>
    </source>
</evidence>
<feature type="coiled-coil region" evidence="1">
    <location>
        <begin position="74"/>
        <end position="147"/>
    </location>
</feature>
<gene>
    <name evidence="3" type="primary">CCDC88A</name>
    <name evidence="3" type="ORF">OS493_038028</name>
</gene>
<feature type="region of interest" description="Disordered" evidence="2">
    <location>
        <begin position="221"/>
        <end position="312"/>
    </location>
</feature>
<dbReference type="GO" id="GO:0051959">
    <property type="term" value="F:dynein light intermediate chain binding"/>
    <property type="evidence" value="ECO:0007669"/>
    <property type="project" value="TreeGrafter"/>
</dbReference>
<comment type="caution">
    <text evidence="3">The sequence shown here is derived from an EMBL/GenBank/DDBJ whole genome shotgun (WGS) entry which is preliminary data.</text>
</comment>
<reference evidence="3" key="1">
    <citation type="submission" date="2023-01" db="EMBL/GenBank/DDBJ databases">
        <title>Genome assembly of the deep-sea coral Lophelia pertusa.</title>
        <authorList>
            <person name="Herrera S."/>
            <person name="Cordes E."/>
        </authorList>
    </citation>
    <scope>NUCLEOTIDE SEQUENCE</scope>
    <source>
        <strain evidence="3">USNM1676648</strain>
        <tissue evidence="3">Polyp</tissue>
    </source>
</reference>
<dbReference type="GO" id="GO:0030705">
    <property type="term" value="P:cytoskeleton-dependent intracellular transport"/>
    <property type="evidence" value="ECO:0007669"/>
    <property type="project" value="TreeGrafter"/>
</dbReference>
<evidence type="ECO:0000313" key="3">
    <source>
        <dbReference type="EMBL" id="KAJ7381952.1"/>
    </source>
</evidence>
<keyword evidence="1" id="KW-0175">Coiled coil</keyword>
<dbReference type="GO" id="GO:0005813">
    <property type="term" value="C:centrosome"/>
    <property type="evidence" value="ECO:0007669"/>
    <property type="project" value="TreeGrafter"/>
</dbReference>